<dbReference type="PANTHER" id="PTHR43058">
    <property type="entry name" value="SLR0655 PROTEIN"/>
    <property type="match status" value="1"/>
</dbReference>
<dbReference type="InterPro" id="IPR007361">
    <property type="entry name" value="DUF427"/>
</dbReference>
<accession>A0A3A3Z361</accession>
<sequence>MPEPAGPGQESVWDYPRPPRLEPAGRHVVVELGGVVVVETRDALRVLETSHPPVYYLPLADAAPGALVPGAGRVSLCEYKGWARSWTVVAGGRREVDAGWDYPDPVPGYAALRGHVALYADRMDRCLVDGEPVRPQPGGFYGGWVTSWVRGPVKGGPGSYGW</sequence>
<dbReference type="PANTHER" id="PTHR43058:SF1">
    <property type="entry name" value="DUF427 DOMAIN-CONTAINING PROTEIN"/>
    <property type="match status" value="1"/>
</dbReference>
<proteinExistence type="predicted"/>
<comment type="caution">
    <text evidence="2">The sequence shown here is derived from an EMBL/GenBank/DDBJ whole genome shotgun (WGS) entry which is preliminary data.</text>
</comment>
<reference evidence="2 3" key="1">
    <citation type="submission" date="2018-09" db="EMBL/GenBank/DDBJ databases">
        <title>YIM 75000 draft genome.</title>
        <authorList>
            <person name="Tang S."/>
            <person name="Feng Y."/>
        </authorList>
    </citation>
    <scope>NUCLEOTIDE SEQUENCE [LARGE SCALE GENOMIC DNA]</scope>
    <source>
        <strain evidence="2 3">YIM 75000</strain>
    </source>
</reference>
<evidence type="ECO:0000259" key="1">
    <source>
        <dbReference type="Pfam" id="PF04248"/>
    </source>
</evidence>
<feature type="domain" description="DUF427" evidence="1">
    <location>
        <begin position="28"/>
        <end position="120"/>
    </location>
</feature>
<dbReference type="OrthoDB" id="285364at2"/>
<protein>
    <submittedName>
        <fullName evidence="2">DUF427 domain-containing protein</fullName>
    </submittedName>
</protein>
<keyword evidence="3" id="KW-1185">Reference proteome</keyword>
<dbReference type="Pfam" id="PF04248">
    <property type="entry name" value="NTP_transf_9"/>
    <property type="match status" value="1"/>
</dbReference>
<organism evidence="2 3">
    <name type="scientific">Vallicoccus soli</name>
    <dbReference type="NCBI Taxonomy" id="2339232"/>
    <lineage>
        <taxon>Bacteria</taxon>
        <taxon>Bacillati</taxon>
        <taxon>Actinomycetota</taxon>
        <taxon>Actinomycetes</taxon>
        <taxon>Motilibacterales</taxon>
        <taxon>Vallicoccaceae</taxon>
        <taxon>Vallicoccus</taxon>
    </lineage>
</organism>
<gene>
    <name evidence="2" type="ORF">D5H78_08085</name>
</gene>
<dbReference type="Gene3D" id="2.170.150.40">
    <property type="entry name" value="Domain of unknown function (DUF427)"/>
    <property type="match status" value="1"/>
</dbReference>
<evidence type="ECO:0000313" key="2">
    <source>
        <dbReference type="EMBL" id="RJK97149.1"/>
    </source>
</evidence>
<dbReference type="Proteomes" id="UP000265614">
    <property type="component" value="Unassembled WGS sequence"/>
</dbReference>
<name>A0A3A3Z361_9ACTN</name>
<dbReference type="EMBL" id="QZEZ01000002">
    <property type="protein sequence ID" value="RJK97149.1"/>
    <property type="molecule type" value="Genomic_DNA"/>
</dbReference>
<evidence type="ECO:0000313" key="3">
    <source>
        <dbReference type="Proteomes" id="UP000265614"/>
    </source>
</evidence>
<dbReference type="AlphaFoldDB" id="A0A3A3Z361"/>
<dbReference type="InterPro" id="IPR038694">
    <property type="entry name" value="DUF427_sf"/>
</dbReference>